<dbReference type="AlphaFoldDB" id="A0A444J079"/>
<dbReference type="SUPFAM" id="SSF52172">
    <property type="entry name" value="CheY-like"/>
    <property type="match status" value="2"/>
</dbReference>
<evidence type="ECO:0000259" key="6">
    <source>
        <dbReference type="PROSITE" id="PS50110"/>
    </source>
</evidence>
<dbReference type="SUPFAM" id="SSF55874">
    <property type="entry name" value="ATPase domain of HSP90 chaperone/DNA topoisomerase II/histidine kinase"/>
    <property type="match status" value="1"/>
</dbReference>
<feature type="domain" description="PAS" evidence="7">
    <location>
        <begin position="138"/>
        <end position="224"/>
    </location>
</feature>
<name>A0A444J079_9BACT</name>
<dbReference type="PANTHER" id="PTHR43547:SF2">
    <property type="entry name" value="HYBRID SIGNAL TRANSDUCTION HISTIDINE KINASE C"/>
    <property type="match status" value="1"/>
</dbReference>
<dbReference type="SMART" id="SM00387">
    <property type="entry name" value="HATPase_c"/>
    <property type="match status" value="1"/>
</dbReference>
<dbReference type="InterPro" id="IPR036890">
    <property type="entry name" value="HATPase_C_sf"/>
</dbReference>
<dbReference type="CDD" id="cd00130">
    <property type="entry name" value="PAS"/>
    <property type="match status" value="1"/>
</dbReference>
<dbReference type="PROSITE" id="PS50112">
    <property type="entry name" value="PAS"/>
    <property type="match status" value="1"/>
</dbReference>
<keyword evidence="3 4" id="KW-0597">Phosphoprotein</keyword>
<dbReference type="InterPro" id="IPR003594">
    <property type="entry name" value="HATPase_dom"/>
</dbReference>
<dbReference type="InterPro" id="IPR005467">
    <property type="entry name" value="His_kinase_dom"/>
</dbReference>
<dbReference type="Gene3D" id="3.40.50.2300">
    <property type="match status" value="2"/>
</dbReference>
<evidence type="ECO:0000256" key="1">
    <source>
        <dbReference type="ARBA" id="ARBA00000085"/>
    </source>
</evidence>
<gene>
    <name evidence="9" type="ORF">H206_00287</name>
</gene>
<dbReference type="Pfam" id="PF02518">
    <property type="entry name" value="HATPase_c"/>
    <property type="match status" value="1"/>
</dbReference>
<dbReference type="PRINTS" id="PR00344">
    <property type="entry name" value="BCTRLSENSOR"/>
</dbReference>
<organism evidence="9 10">
    <name type="scientific">Candidatus Electrothrix aarhusensis</name>
    <dbReference type="NCBI Taxonomy" id="1859131"/>
    <lineage>
        <taxon>Bacteria</taxon>
        <taxon>Pseudomonadati</taxon>
        <taxon>Thermodesulfobacteriota</taxon>
        <taxon>Desulfobulbia</taxon>
        <taxon>Desulfobulbales</taxon>
        <taxon>Desulfobulbaceae</taxon>
        <taxon>Candidatus Electrothrix</taxon>
    </lineage>
</organism>
<dbReference type="PANTHER" id="PTHR43547">
    <property type="entry name" value="TWO-COMPONENT HISTIDINE KINASE"/>
    <property type="match status" value="1"/>
</dbReference>
<dbReference type="SMART" id="SM00448">
    <property type="entry name" value="REC"/>
    <property type="match status" value="2"/>
</dbReference>
<evidence type="ECO:0000313" key="10">
    <source>
        <dbReference type="Proteomes" id="UP000287853"/>
    </source>
</evidence>
<keyword evidence="9" id="KW-0808">Transferase</keyword>
<dbReference type="InterPro" id="IPR004358">
    <property type="entry name" value="Sig_transdc_His_kin-like_C"/>
</dbReference>
<dbReference type="Pfam" id="PF08448">
    <property type="entry name" value="PAS_4"/>
    <property type="match status" value="1"/>
</dbReference>
<dbReference type="InterPro" id="IPR000014">
    <property type="entry name" value="PAS"/>
</dbReference>
<dbReference type="GO" id="GO:0000155">
    <property type="term" value="F:phosphorelay sensor kinase activity"/>
    <property type="evidence" value="ECO:0007669"/>
    <property type="project" value="InterPro"/>
</dbReference>
<evidence type="ECO:0000259" key="7">
    <source>
        <dbReference type="PROSITE" id="PS50112"/>
    </source>
</evidence>
<evidence type="ECO:0000259" key="8">
    <source>
        <dbReference type="PROSITE" id="PS50113"/>
    </source>
</evidence>
<dbReference type="SMART" id="SM00388">
    <property type="entry name" value="HisKA"/>
    <property type="match status" value="1"/>
</dbReference>
<dbReference type="Pfam" id="PF00072">
    <property type="entry name" value="Response_reg"/>
    <property type="match status" value="2"/>
</dbReference>
<dbReference type="InterPro" id="IPR035965">
    <property type="entry name" value="PAS-like_dom_sf"/>
</dbReference>
<sequence length="640" mass="71171">MQKILIVDDKEQNLFTLKKVLADLDVEFVEAMYGNDALKATLHNDFALAILDVQMPDMDGYELAELLRCDLKTENLPIIFLSAVYHDDYHVFKGYDSGAVDFIIKPYEPKILLSKVNFFLQLHQQKLALEKAVELEKTKNYLENILFSMNDAVFVIDLQGRIDVCNQGSQSLVGYEQDDMVGQPLHAFLTEEICMNWVQQLASDEKAEPLQNQETSLQTAYDDKIPVLASASPIRDEEGDIHGAVFVLRDLRERKKLEEQVYRSKRMESIGLMAGGVAHDLNNILAGVIGYPELLLKTLPEKSILREPLEAIGESGQRAAMVVADLLTVARGAAIAKEIQDLNVLVKEYLASPEHKKLTTLYPEVLFAHGLEATQAGIFCSPLHIKKCLMNLVTNAAEAVVGNGAVNITTHEKKIDENKAPEYEIAAGEYIVLSVEDTGSGIPEKDLQHIFEPFYTKKVMGRSGTGLGLTVVWNTVQDHESKIFVTSDEKGTCFQIYFPVSKEKSVVIGESSQQEETAERSGTILIVDDEPQLRDIAARMLKSLGYTVDSVCSGELAIKYILDKPMDLIVIDMQMEPGMNGYETYLEISKIYPEQKAVIVSGFSDSADVKATLKLGANGFIKKPYSLDQLGRAVNEALRC</sequence>
<comment type="catalytic activity">
    <reaction evidence="1">
        <text>ATP + protein L-histidine = ADP + protein N-phospho-L-histidine.</text>
        <dbReference type="EC" id="2.7.13.3"/>
    </reaction>
</comment>
<dbReference type="PROSITE" id="PS50110">
    <property type="entry name" value="RESPONSE_REGULATORY"/>
    <property type="match status" value="2"/>
</dbReference>
<dbReference type="Gene3D" id="3.30.450.20">
    <property type="entry name" value="PAS domain"/>
    <property type="match status" value="1"/>
</dbReference>
<keyword evidence="10" id="KW-1185">Reference proteome</keyword>
<keyword evidence="9" id="KW-0418">Kinase</keyword>
<dbReference type="Pfam" id="PF00512">
    <property type="entry name" value="HisKA"/>
    <property type="match status" value="1"/>
</dbReference>
<evidence type="ECO:0000256" key="3">
    <source>
        <dbReference type="ARBA" id="ARBA00022553"/>
    </source>
</evidence>
<protein>
    <recommendedName>
        <fullName evidence="2">histidine kinase</fullName>
        <ecNumber evidence="2">2.7.13.3</ecNumber>
    </recommendedName>
</protein>
<dbReference type="SMART" id="SM00086">
    <property type="entry name" value="PAC"/>
    <property type="match status" value="1"/>
</dbReference>
<dbReference type="Proteomes" id="UP000287853">
    <property type="component" value="Unassembled WGS sequence"/>
</dbReference>
<dbReference type="PROSITE" id="PS50109">
    <property type="entry name" value="HIS_KIN"/>
    <property type="match status" value="1"/>
</dbReference>
<dbReference type="Gene3D" id="1.10.287.130">
    <property type="match status" value="1"/>
</dbReference>
<dbReference type="InterPro" id="IPR001789">
    <property type="entry name" value="Sig_transdc_resp-reg_receiver"/>
</dbReference>
<dbReference type="NCBIfam" id="TIGR00229">
    <property type="entry name" value="sensory_box"/>
    <property type="match status" value="1"/>
</dbReference>
<evidence type="ECO:0000256" key="2">
    <source>
        <dbReference type="ARBA" id="ARBA00012438"/>
    </source>
</evidence>
<reference evidence="9 10" key="1">
    <citation type="submission" date="2017-01" db="EMBL/GenBank/DDBJ databases">
        <title>The cable genome- insights into the physiology and evolution of filamentous bacteria capable of sulfide oxidation via long distance electron transfer.</title>
        <authorList>
            <person name="Schreiber L."/>
            <person name="Bjerg J.T."/>
            <person name="Boggild A."/>
            <person name="Van De Vossenberg J."/>
            <person name="Meysman F."/>
            <person name="Nielsen L.P."/>
            <person name="Schramm A."/>
            <person name="Kjeldsen K.U."/>
        </authorList>
    </citation>
    <scope>NUCLEOTIDE SEQUENCE [LARGE SCALE GENOMIC DNA]</scope>
    <source>
        <strain evidence="9">MCF</strain>
    </source>
</reference>
<evidence type="ECO:0000256" key="4">
    <source>
        <dbReference type="PROSITE-ProRule" id="PRU00169"/>
    </source>
</evidence>
<dbReference type="InterPro" id="IPR036097">
    <property type="entry name" value="HisK_dim/P_sf"/>
</dbReference>
<accession>A0A444J079</accession>
<feature type="modified residue" description="4-aspartylphosphate" evidence="4">
    <location>
        <position position="572"/>
    </location>
</feature>
<comment type="caution">
    <text evidence="9">The sequence shown here is derived from an EMBL/GenBank/DDBJ whole genome shotgun (WGS) entry which is preliminary data.</text>
</comment>
<dbReference type="EC" id="2.7.13.3" evidence="2"/>
<feature type="domain" description="Response regulatory" evidence="6">
    <location>
        <begin position="3"/>
        <end position="120"/>
    </location>
</feature>
<feature type="domain" description="Response regulatory" evidence="6">
    <location>
        <begin position="523"/>
        <end position="638"/>
    </location>
</feature>
<proteinExistence type="predicted"/>
<dbReference type="Gene3D" id="3.30.565.10">
    <property type="entry name" value="Histidine kinase-like ATPase, C-terminal domain"/>
    <property type="match status" value="1"/>
</dbReference>
<evidence type="ECO:0000313" key="9">
    <source>
        <dbReference type="EMBL" id="RWX46567.1"/>
    </source>
</evidence>
<feature type="domain" description="Histidine kinase" evidence="5">
    <location>
        <begin position="276"/>
        <end position="502"/>
    </location>
</feature>
<feature type="domain" description="PAC" evidence="8">
    <location>
        <begin position="211"/>
        <end position="263"/>
    </location>
</feature>
<dbReference type="CDD" id="cd00082">
    <property type="entry name" value="HisKA"/>
    <property type="match status" value="1"/>
</dbReference>
<dbReference type="InterPro" id="IPR000700">
    <property type="entry name" value="PAS-assoc_C"/>
</dbReference>
<dbReference type="CDD" id="cd00156">
    <property type="entry name" value="REC"/>
    <property type="match status" value="2"/>
</dbReference>
<dbReference type="InterPro" id="IPR011006">
    <property type="entry name" value="CheY-like_superfamily"/>
</dbReference>
<dbReference type="InterPro" id="IPR003661">
    <property type="entry name" value="HisK_dim/P_dom"/>
</dbReference>
<dbReference type="SMART" id="SM00091">
    <property type="entry name" value="PAS"/>
    <property type="match status" value="1"/>
</dbReference>
<evidence type="ECO:0000259" key="5">
    <source>
        <dbReference type="PROSITE" id="PS50109"/>
    </source>
</evidence>
<dbReference type="EMBL" id="MTKO01000060">
    <property type="protein sequence ID" value="RWX46567.1"/>
    <property type="molecule type" value="Genomic_DNA"/>
</dbReference>
<dbReference type="SUPFAM" id="SSF47384">
    <property type="entry name" value="Homodimeric domain of signal transducing histidine kinase"/>
    <property type="match status" value="1"/>
</dbReference>
<dbReference type="InterPro" id="IPR013656">
    <property type="entry name" value="PAS_4"/>
</dbReference>
<dbReference type="SUPFAM" id="SSF55785">
    <property type="entry name" value="PYP-like sensor domain (PAS domain)"/>
    <property type="match status" value="1"/>
</dbReference>
<feature type="modified residue" description="4-aspartylphosphate" evidence="4">
    <location>
        <position position="52"/>
    </location>
</feature>
<dbReference type="InterPro" id="IPR001610">
    <property type="entry name" value="PAC"/>
</dbReference>
<dbReference type="PROSITE" id="PS50113">
    <property type="entry name" value="PAC"/>
    <property type="match status" value="1"/>
</dbReference>